<feature type="signal peptide" evidence="1">
    <location>
        <begin position="1"/>
        <end position="27"/>
    </location>
</feature>
<evidence type="ECO:0000313" key="3">
    <source>
        <dbReference type="EMBL" id="TXL81977.1"/>
    </source>
</evidence>
<dbReference type="EMBL" id="VDUZ01000002">
    <property type="protein sequence ID" value="TXL81977.1"/>
    <property type="molecule type" value="Genomic_DNA"/>
</dbReference>
<sequence length="373" mass="40248">MLRAAFRVFCRVLLLPPLALAAAPASAQTPDAFDAAFRDWMQTNGVDKGTLAVTYRGRLVLERGYGGQDPGQRVLLASLSKAITGRCIARLVSDGRLRLDGKVGDVLAPFFRQAGDPADARLKDATVEQLLVHRAGFAAAPRDLMTTAAMDLLQTKKSPATATPADLLAATLTAPLASAPGEAFRYSNIGYLTLGVTIETITGESYERFCGREMLEAAGIRAPRLDSEWRSFSSFGGWSLSGTEYLAFLARDRLRDLPWRGLLAEPDARHAADGAPIPWPSAWYGLGQFMADITSSSRIAWHTGTWGVPPSTFGMTAMQHQDGAAWFVWYTPRPGKAATDALVERLAALPATITAWPENDLFPERGLPSPAAK</sequence>
<gene>
    <name evidence="3" type="ORF">FHP25_02605</name>
</gene>
<keyword evidence="1" id="KW-0732">Signal</keyword>
<evidence type="ECO:0000259" key="2">
    <source>
        <dbReference type="Pfam" id="PF00144"/>
    </source>
</evidence>
<dbReference type="SUPFAM" id="SSF56601">
    <property type="entry name" value="beta-lactamase/transpeptidase-like"/>
    <property type="match status" value="1"/>
</dbReference>
<dbReference type="Proteomes" id="UP000321638">
    <property type="component" value="Unassembled WGS sequence"/>
</dbReference>
<dbReference type="PANTHER" id="PTHR46825:SF9">
    <property type="entry name" value="BETA-LACTAMASE-RELATED DOMAIN-CONTAINING PROTEIN"/>
    <property type="match status" value="1"/>
</dbReference>
<dbReference type="InterPro" id="IPR001466">
    <property type="entry name" value="Beta-lactam-related"/>
</dbReference>
<name>A0A5C8PUS5_9HYPH</name>
<feature type="domain" description="Beta-lactamase-related" evidence="2">
    <location>
        <begin position="33"/>
        <end position="308"/>
    </location>
</feature>
<dbReference type="InterPro" id="IPR050491">
    <property type="entry name" value="AmpC-like"/>
</dbReference>
<reference evidence="3 4" key="1">
    <citation type="submission" date="2019-06" db="EMBL/GenBank/DDBJ databases">
        <title>New taxonomy in bacterial strain CC-CFT640, isolated from vineyard.</title>
        <authorList>
            <person name="Lin S.-Y."/>
            <person name="Tsai C.-F."/>
            <person name="Young C.-C."/>
        </authorList>
    </citation>
    <scope>NUCLEOTIDE SEQUENCE [LARGE SCALE GENOMIC DNA]</scope>
    <source>
        <strain evidence="3 4">CC-CFT640</strain>
    </source>
</reference>
<dbReference type="OrthoDB" id="5377981at2"/>
<protein>
    <submittedName>
        <fullName evidence="3">Beta-lactamase family protein</fullName>
    </submittedName>
</protein>
<dbReference type="RefSeq" id="WP_147845332.1">
    <property type="nucleotide sequence ID" value="NZ_VDUZ01000002.1"/>
</dbReference>
<feature type="chain" id="PRO_5023017425" evidence="1">
    <location>
        <begin position="28"/>
        <end position="373"/>
    </location>
</feature>
<dbReference type="Gene3D" id="3.40.710.10">
    <property type="entry name" value="DD-peptidase/beta-lactamase superfamily"/>
    <property type="match status" value="1"/>
</dbReference>
<dbReference type="PANTHER" id="PTHR46825">
    <property type="entry name" value="D-ALANYL-D-ALANINE-CARBOXYPEPTIDASE/ENDOPEPTIDASE AMPH"/>
    <property type="match status" value="1"/>
</dbReference>
<accession>A0A5C8PUS5</accession>
<evidence type="ECO:0000256" key="1">
    <source>
        <dbReference type="SAM" id="SignalP"/>
    </source>
</evidence>
<dbReference type="AlphaFoldDB" id="A0A5C8PUS5"/>
<proteinExistence type="predicted"/>
<evidence type="ECO:0000313" key="4">
    <source>
        <dbReference type="Proteomes" id="UP000321638"/>
    </source>
</evidence>
<comment type="caution">
    <text evidence="3">The sequence shown here is derived from an EMBL/GenBank/DDBJ whole genome shotgun (WGS) entry which is preliminary data.</text>
</comment>
<keyword evidence="4" id="KW-1185">Reference proteome</keyword>
<dbReference type="InterPro" id="IPR012338">
    <property type="entry name" value="Beta-lactam/transpept-like"/>
</dbReference>
<organism evidence="3 4">
    <name type="scientific">Vineibacter terrae</name>
    <dbReference type="NCBI Taxonomy" id="2586908"/>
    <lineage>
        <taxon>Bacteria</taxon>
        <taxon>Pseudomonadati</taxon>
        <taxon>Pseudomonadota</taxon>
        <taxon>Alphaproteobacteria</taxon>
        <taxon>Hyphomicrobiales</taxon>
        <taxon>Vineibacter</taxon>
    </lineage>
</organism>
<dbReference type="Pfam" id="PF00144">
    <property type="entry name" value="Beta-lactamase"/>
    <property type="match status" value="1"/>
</dbReference>